<gene>
    <name evidence="9" type="ORF">AX13_05915</name>
</gene>
<evidence type="ECO:0000313" key="9">
    <source>
        <dbReference type="EMBL" id="EXU79291.1"/>
    </source>
</evidence>
<organism evidence="9 10">
    <name type="scientific">Comamonas aquatica DA1877</name>
    <dbReference type="NCBI Taxonomy" id="1457173"/>
    <lineage>
        <taxon>Bacteria</taxon>
        <taxon>Pseudomonadati</taxon>
        <taxon>Pseudomonadota</taxon>
        <taxon>Betaproteobacteria</taxon>
        <taxon>Burkholderiales</taxon>
        <taxon>Comamonadaceae</taxon>
        <taxon>Comamonas</taxon>
    </lineage>
</organism>
<dbReference type="EMBL" id="JBOK01000018">
    <property type="protein sequence ID" value="EXU79291.1"/>
    <property type="molecule type" value="Genomic_DNA"/>
</dbReference>
<dbReference type="InterPro" id="IPR007227">
    <property type="entry name" value="Cell_shape_determining_MreD"/>
</dbReference>
<dbReference type="PIRSF" id="PIRSF018472">
    <property type="entry name" value="MreD_proteobac"/>
    <property type="match status" value="1"/>
</dbReference>
<dbReference type="GeneID" id="74940467"/>
<evidence type="ECO:0000256" key="7">
    <source>
        <dbReference type="ARBA" id="ARBA00023136"/>
    </source>
</evidence>
<evidence type="ECO:0000256" key="6">
    <source>
        <dbReference type="ARBA" id="ARBA00022989"/>
    </source>
</evidence>
<keyword evidence="10" id="KW-1185">Reference proteome</keyword>
<dbReference type="AlphaFoldDB" id="A0A014MC36"/>
<dbReference type="PANTHER" id="PTHR37484">
    <property type="entry name" value="ROD SHAPE-DETERMINING PROTEIN MRED"/>
    <property type="match status" value="1"/>
</dbReference>
<evidence type="ECO:0000256" key="8">
    <source>
        <dbReference type="SAM" id="Phobius"/>
    </source>
</evidence>
<proteinExistence type="inferred from homology"/>
<dbReference type="PANTHER" id="PTHR37484:SF1">
    <property type="entry name" value="ROD SHAPE-DETERMINING PROTEIN MRED"/>
    <property type="match status" value="1"/>
</dbReference>
<dbReference type="STRING" id="225991.MA05_00965"/>
<dbReference type="PATRIC" id="fig|1457173.3.peg.2865"/>
<evidence type="ECO:0000256" key="1">
    <source>
        <dbReference type="ARBA" id="ARBA00004651"/>
    </source>
</evidence>
<dbReference type="InterPro" id="IPR026034">
    <property type="entry name" value="MreD_proteobac"/>
</dbReference>
<evidence type="ECO:0000256" key="4">
    <source>
        <dbReference type="ARBA" id="ARBA00022692"/>
    </source>
</evidence>
<sequence>MIMPRGQQLLMPVKPGFIVFSIALVFLLSLLPLGGFVWMPDLLMMVLAFWALHHPHRLGMGVAFVLGLGVDVQQTALLGQHALTYVLVVYASQRASRRMMWFSPLTQALQVLPMFAGAHLLQMLIRMVAGGMFPGFSVALAPVLETLLWPLLSAVLLAPQRRAPDADSNRPL</sequence>
<evidence type="ECO:0000256" key="2">
    <source>
        <dbReference type="ARBA" id="ARBA00007776"/>
    </source>
</evidence>
<comment type="subcellular location">
    <subcellularLocation>
        <location evidence="1">Cell membrane</location>
        <topology evidence="1">Multi-pass membrane protein</topology>
    </subcellularLocation>
</comment>
<keyword evidence="5" id="KW-0133">Cell shape</keyword>
<protein>
    <submittedName>
        <fullName evidence="9">Rod shape-determining protein MreD</fullName>
    </submittedName>
</protein>
<name>A0A014MC36_9BURK</name>
<keyword evidence="4 8" id="KW-0812">Transmembrane</keyword>
<dbReference type="Proteomes" id="UP000020766">
    <property type="component" value="Unassembled WGS sequence"/>
</dbReference>
<feature type="transmembrane region" description="Helical" evidence="8">
    <location>
        <begin position="16"/>
        <end position="38"/>
    </location>
</feature>
<keyword evidence="7 8" id="KW-0472">Membrane</keyword>
<evidence type="ECO:0000256" key="5">
    <source>
        <dbReference type="ARBA" id="ARBA00022960"/>
    </source>
</evidence>
<dbReference type="NCBIfam" id="TIGR03426">
    <property type="entry name" value="shape_MreD"/>
    <property type="match status" value="1"/>
</dbReference>
<evidence type="ECO:0000256" key="3">
    <source>
        <dbReference type="ARBA" id="ARBA00022475"/>
    </source>
</evidence>
<reference evidence="9 10" key="1">
    <citation type="submission" date="2014-01" db="EMBL/GenBank/DDBJ databases">
        <title>Interspecies Systems Biology Uncovers Metabolites Affecting C. elegans Gene Expression and Life History Traits.</title>
        <authorList>
            <person name="Watson E."/>
            <person name="Macneil L.T."/>
            <person name="Ritter A.D."/>
            <person name="Yilmaz L.S."/>
            <person name="Rosebrock A.P."/>
            <person name="Caudy A.A."/>
            <person name="Walhout A.J."/>
        </authorList>
    </citation>
    <scope>NUCLEOTIDE SEQUENCE [LARGE SCALE GENOMIC DNA]</scope>
    <source>
        <strain evidence="9 10">DA1877</strain>
    </source>
</reference>
<feature type="transmembrane region" description="Helical" evidence="8">
    <location>
        <begin position="58"/>
        <end position="90"/>
    </location>
</feature>
<comment type="caution">
    <text evidence="9">The sequence shown here is derived from an EMBL/GenBank/DDBJ whole genome shotgun (WGS) entry which is preliminary data.</text>
</comment>
<feature type="transmembrane region" description="Helical" evidence="8">
    <location>
        <begin position="135"/>
        <end position="158"/>
    </location>
</feature>
<dbReference type="RefSeq" id="WP_042419113.1">
    <property type="nucleotide sequence ID" value="NZ_JBOK01000018.1"/>
</dbReference>
<evidence type="ECO:0000313" key="10">
    <source>
        <dbReference type="Proteomes" id="UP000020766"/>
    </source>
</evidence>
<dbReference type="Pfam" id="PF04093">
    <property type="entry name" value="MreD"/>
    <property type="match status" value="1"/>
</dbReference>
<keyword evidence="6 8" id="KW-1133">Transmembrane helix</keyword>
<accession>A0A014MC36</accession>
<comment type="similarity">
    <text evidence="2">Belongs to the MreD family.</text>
</comment>
<dbReference type="GO" id="GO:0005886">
    <property type="term" value="C:plasma membrane"/>
    <property type="evidence" value="ECO:0007669"/>
    <property type="project" value="UniProtKB-SubCell"/>
</dbReference>
<keyword evidence="3" id="KW-1003">Cell membrane</keyword>
<dbReference type="GO" id="GO:0008360">
    <property type="term" value="P:regulation of cell shape"/>
    <property type="evidence" value="ECO:0007669"/>
    <property type="project" value="UniProtKB-KW"/>
</dbReference>